<feature type="transmembrane region" description="Helical" evidence="1">
    <location>
        <begin position="7"/>
        <end position="30"/>
    </location>
</feature>
<protein>
    <submittedName>
        <fullName evidence="2">Uncharacterized protein</fullName>
    </submittedName>
</protein>
<reference evidence="2" key="1">
    <citation type="submission" date="2021-02" db="EMBL/GenBank/DDBJ databases">
        <authorList>
            <person name="Han P."/>
        </authorList>
    </citation>
    <scope>NUCLEOTIDE SEQUENCE</scope>
    <source>
        <strain evidence="2">Candidatus Nitrosotenuis uzonensis 5A</strain>
    </source>
</reference>
<sequence length="154" mass="17070">MLTKRTIIGIGVGSVITAIGLYALILSIGIQTINVDETVDVAKSVTYQFTAPKSSHQNFKVTGERFHIKLQTPADGIQKDEDFKNEITFDWYVLQEGINRIEIKNTGSTELRITGQFSKNTDPLLFTYHIMVITAGIVIIGFSAAFSVRKPKGF</sequence>
<dbReference type="Proteomes" id="UP000655759">
    <property type="component" value="Unassembled WGS sequence"/>
</dbReference>
<dbReference type="EMBL" id="CAJNAQ010000005">
    <property type="protein sequence ID" value="CAE6493182.1"/>
    <property type="molecule type" value="Genomic_DNA"/>
</dbReference>
<proteinExistence type="predicted"/>
<dbReference type="RefSeq" id="WP_205098946.1">
    <property type="nucleotide sequence ID" value="NZ_CAJNAQ010000005.1"/>
</dbReference>
<evidence type="ECO:0000313" key="3">
    <source>
        <dbReference type="Proteomes" id="UP000655759"/>
    </source>
</evidence>
<feature type="transmembrane region" description="Helical" evidence="1">
    <location>
        <begin position="126"/>
        <end position="148"/>
    </location>
</feature>
<keyword evidence="1" id="KW-1133">Transmembrane helix</keyword>
<name>A0A812EYG0_9ARCH</name>
<dbReference type="AlphaFoldDB" id="A0A812EYG0"/>
<keyword evidence="1" id="KW-0472">Membrane</keyword>
<evidence type="ECO:0000313" key="2">
    <source>
        <dbReference type="EMBL" id="CAE6493182.1"/>
    </source>
</evidence>
<organism evidence="2 3">
    <name type="scientific">Candidatus Nitrosotenuis uzonensis</name>
    <dbReference type="NCBI Taxonomy" id="1407055"/>
    <lineage>
        <taxon>Archaea</taxon>
        <taxon>Nitrososphaerota</taxon>
        <taxon>Candidatus Nitrosotenuis</taxon>
    </lineage>
</organism>
<comment type="caution">
    <text evidence="2">The sequence shown here is derived from an EMBL/GenBank/DDBJ whole genome shotgun (WGS) entry which is preliminary data.</text>
</comment>
<accession>A0A812EYG0</accession>
<evidence type="ECO:0000256" key="1">
    <source>
        <dbReference type="SAM" id="Phobius"/>
    </source>
</evidence>
<keyword evidence="1" id="KW-0812">Transmembrane</keyword>
<gene>
    <name evidence="2" type="ORF">NUZ5A_50127</name>
</gene>